<keyword evidence="1" id="KW-0507">mRNA processing</keyword>
<dbReference type="GO" id="GO:0003676">
    <property type="term" value="F:nucleic acid binding"/>
    <property type="evidence" value="ECO:0007669"/>
    <property type="project" value="InterPro"/>
</dbReference>
<dbReference type="InterPro" id="IPR036875">
    <property type="entry name" value="Znf_CCHC_sf"/>
</dbReference>
<evidence type="ECO:0000256" key="1">
    <source>
        <dbReference type="ARBA" id="ARBA00022664"/>
    </source>
</evidence>
<dbReference type="SUPFAM" id="SSF57756">
    <property type="entry name" value="Retrovirus zinc finger-like domains"/>
    <property type="match status" value="1"/>
</dbReference>
<dbReference type="GO" id="GO:0008270">
    <property type="term" value="F:zinc ion binding"/>
    <property type="evidence" value="ECO:0007669"/>
    <property type="project" value="InterPro"/>
</dbReference>
<name>F4S4C8_MELLP</name>
<dbReference type="GO" id="GO:0006397">
    <property type="term" value="P:mRNA processing"/>
    <property type="evidence" value="ECO:0007669"/>
    <property type="project" value="UniProtKB-KW"/>
</dbReference>
<dbReference type="InParanoid" id="F4S4C8"/>
<sequence length="294" mass="32042">MDIPDRQQSELNPIPIPDSAVAEVKAGKDQCFGCALFGHMQQHCPSRASKLGRSARPYKDWRHVMGTRKLYSVNVLWPPAPVATPMPVVPHHMPQDANAVNLGQPIAEVEIINGNDAVITAVENSEVHTAVANAKVEVIEVIHAADAVHTVTPDVIDSVAVLNVNNVDHNHEAAMICRTDEYVSPSKPSDQPITGLTEIMLFDIEAMNLPGNPMAIDSHKAFSPAEVSIIAENAITHNGLSEIVLFEGDNTINLESPPINHIHEEDLEHFVKPYTRGNMAYTIFLTAGQKNVCL</sequence>
<evidence type="ECO:0000313" key="2">
    <source>
        <dbReference type="EMBL" id="EGG00504.1"/>
    </source>
</evidence>
<dbReference type="EMBL" id="GL883146">
    <property type="protein sequence ID" value="EGG00504.1"/>
    <property type="molecule type" value="Genomic_DNA"/>
</dbReference>
<dbReference type="RefSeq" id="XP_007416151.1">
    <property type="nucleotide sequence ID" value="XM_007416089.1"/>
</dbReference>
<reference evidence="3" key="1">
    <citation type="journal article" date="2011" name="Proc. Natl. Acad. Sci. U.S.A.">
        <title>Obligate biotrophy features unraveled by the genomic analysis of rust fungi.</title>
        <authorList>
            <person name="Duplessis S."/>
            <person name="Cuomo C.A."/>
            <person name="Lin Y.-C."/>
            <person name="Aerts A."/>
            <person name="Tisserant E."/>
            <person name="Veneault-Fourrey C."/>
            <person name="Joly D.L."/>
            <person name="Hacquard S."/>
            <person name="Amselem J."/>
            <person name="Cantarel B.L."/>
            <person name="Chiu R."/>
            <person name="Coutinho P.M."/>
            <person name="Feau N."/>
            <person name="Field M."/>
            <person name="Frey P."/>
            <person name="Gelhaye E."/>
            <person name="Goldberg J."/>
            <person name="Grabherr M.G."/>
            <person name="Kodira C.D."/>
            <person name="Kohler A."/>
            <person name="Kuees U."/>
            <person name="Lindquist E.A."/>
            <person name="Lucas S.M."/>
            <person name="Mago R."/>
            <person name="Mauceli E."/>
            <person name="Morin E."/>
            <person name="Murat C."/>
            <person name="Pangilinan J.L."/>
            <person name="Park R."/>
            <person name="Pearson M."/>
            <person name="Quesneville H."/>
            <person name="Rouhier N."/>
            <person name="Sakthikumar S."/>
            <person name="Salamov A.A."/>
            <person name="Schmutz J."/>
            <person name="Selles B."/>
            <person name="Shapiro H."/>
            <person name="Tanguay P."/>
            <person name="Tuskan G.A."/>
            <person name="Henrissat B."/>
            <person name="Van de Peer Y."/>
            <person name="Rouze P."/>
            <person name="Ellis J.G."/>
            <person name="Dodds P.N."/>
            <person name="Schein J.E."/>
            <person name="Zhong S."/>
            <person name="Hamelin R.C."/>
            <person name="Grigoriev I.V."/>
            <person name="Szabo L.J."/>
            <person name="Martin F."/>
        </authorList>
    </citation>
    <scope>NUCLEOTIDE SEQUENCE [LARGE SCALE GENOMIC DNA]</scope>
    <source>
        <strain evidence="3">98AG31 / pathotype 3-4-7</strain>
    </source>
</reference>
<dbReference type="GeneID" id="18924472"/>
<proteinExistence type="predicted"/>
<keyword evidence="3" id="KW-1185">Reference proteome</keyword>
<accession>F4S4C8</accession>
<dbReference type="Proteomes" id="UP000001072">
    <property type="component" value="Unassembled WGS sequence"/>
</dbReference>
<dbReference type="VEuPathDB" id="FungiDB:MELLADRAFT_111732"/>
<evidence type="ECO:0000313" key="3">
    <source>
        <dbReference type="Proteomes" id="UP000001072"/>
    </source>
</evidence>
<dbReference type="AlphaFoldDB" id="F4S4C8"/>
<dbReference type="KEGG" id="mlr:MELLADRAFT_111732"/>
<gene>
    <name evidence="2" type="ORF">MELLADRAFT_111732</name>
</gene>
<evidence type="ECO:0008006" key="4">
    <source>
        <dbReference type="Google" id="ProtNLM"/>
    </source>
</evidence>
<dbReference type="HOGENOM" id="CLU_946908_0_0_1"/>
<organism evidence="3">
    <name type="scientific">Melampsora larici-populina (strain 98AG31 / pathotype 3-4-7)</name>
    <name type="common">Poplar leaf rust fungus</name>
    <dbReference type="NCBI Taxonomy" id="747676"/>
    <lineage>
        <taxon>Eukaryota</taxon>
        <taxon>Fungi</taxon>
        <taxon>Dikarya</taxon>
        <taxon>Basidiomycota</taxon>
        <taxon>Pucciniomycotina</taxon>
        <taxon>Pucciniomycetes</taxon>
        <taxon>Pucciniales</taxon>
        <taxon>Melampsoraceae</taxon>
        <taxon>Melampsora</taxon>
    </lineage>
</organism>
<protein>
    <recommendedName>
        <fullName evidence="4">CCHC-type domain-containing protein</fullName>
    </recommendedName>
</protein>